<evidence type="ECO:0000256" key="3">
    <source>
        <dbReference type="ARBA" id="ARBA00022737"/>
    </source>
</evidence>
<dbReference type="Gene3D" id="2.160.10.10">
    <property type="entry name" value="Hexapeptide repeat proteins"/>
    <property type="match status" value="1"/>
</dbReference>
<name>A0A6C1DTR5_SACPS</name>
<dbReference type="PANTHER" id="PTHR43017:SF1">
    <property type="entry name" value="ACETYLTRANSFERASE YJL218W-RELATED"/>
    <property type="match status" value="1"/>
</dbReference>
<dbReference type="SUPFAM" id="SSF51161">
    <property type="entry name" value="Trimeric LpxA-like enzymes"/>
    <property type="match status" value="1"/>
</dbReference>
<reference evidence="7 8" key="1">
    <citation type="journal article" date="2019" name="BMC Genomics">
        <title>Chromosome level assembly and comparative genome analysis confirm lager-brewing yeasts originated from a single hybridization.</title>
        <authorList>
            <person name="Salazar A.N."/>
            <person name="Gorter de Vries A.R."/>
            <person name="van den Broek M."/>
            <person name="Brouwers N."/>
            <person name="de la Torre Cortes P."/>
            <person name="Kuijpers N.G.A."/>
            <person name="Daran J.G."/>
            <person name="Abeel T."/>
        </authorList>
    </citation>
    <scope>NUCLEOTIDE SEQUENCE [LARGE SCALE GENOMIC DNA]</scope>
    <source>
        <strain evidence="7 8">CBS 1483</strain>
    </source>
</reference>
<dbReference type="FunFam" id="2.160.10.10:FF:000008">
    <property type="entry name" value="Maltose O-acetyltransferase"/>
    <property type="match status" value="1"/>
</dbReference>
<dbReference type="PANTHER" id="PTHR43017">
    <property type="entry name" value="GALACTOSIDE O-ACETYLTRANSFERASE"/>
    <property type="match status" value="1"/>
</dbReference>
<accession>A0A6C1DTR5</accession>
<dbReference type="EMBL" id="CP048991">
    <property type="protein sequence ID" value="QID80269.1"/>
    <property type="molecule type" value="Genomic_DNA"/>
</dbReference>
<evidence type="ECO:0000256" key="5">
    <source>
        <dbReference type="RuleBase" id="RU367021"/>
    </source>
</evidence>
<dbReference type="GO" id="GO:0008870">
    <property type="term" value="F:galactoside O-acetyltransferase activity"/>
    <property type="evidence" value="ECO:0007669"/>
    <property type="project" value="TreeGrafter"/>
</dbReference>
<evidence type="ECO:0000256" key="4">
    <source>
        <dbReference type="ARBA" id="ARBA00023315"/>
    </source>
</evidence>
<dbReference type="EC" id="2.3.1.-" evidence="5"/>
<evidence type="ECO:0000256" key="1">
    <source>
        <dbReference type="ARBA" id="ARBA00007274"/>
    </source>
</evidence>
<organism evidence="7 8">
    <name type="scientific">Saccharomyces pastorianus</name>
    <name type="common">Lager yeast</name>
    <name type="synonym">Saccharomyces cerevisiae x Saccharomyces eubayanus</name>
    <dbReference type="NCBI Taxonomy" id="27292"/>
    <lineage>
        <taxon>Eukaryota</taxon>
        <taxon>Fungi</taxon>
        <taxon>Dikarya</taxon>
        <taxon>Ascomycota</taxon>
        <taxon>Saccharomycotina</taxon>
        <taxon>Saccharomycetes</taxon>
        <taxon>Saccharomycetales</taxon>
        <taxon>Saccharomycetaceae</taxon>
        <taxon>Saccharomyces</taxon>
    </lineage>
</organism>
<keyword evidence="4 5" id="KW-0012">Acyltransferase</keyword>
<keyword evidence="8" id="KW-1185">Reference proteome</keyword>
<comment type="similarity">
    <text evidence="1 5">Belongs to the transferase hexapeptide repeat family.</text>
</comment>
<dbReference type="Proteomes" id="UP000501346">
    <property type="component" value="Chromosome ScX-SeX"/>
</dbReference>
<keyword evidence="3" id="KW-0677">Repeat</keyword>
<gene>
    <name evidence="7" type="ORF">GRS66_002584</name>
</gene>
<dbReference type="Pfam" id="PF12464">
    <property type="entry name" value="Mac"/>
    <property type="match status" value="1"/>
</dbReference>
<dbReference type="InterPro" id="IPR018357">
    <property type="entry name" value="Hexapep_transf_CS"/>
</dbReference>
<evidence type="ECO:0000259" key="6">
    <source>
        <dbReference type="SMART" id="SM01266"/>
    </source>
</evidence>
<dbReference type="Pfam" id="PF00132">
    <property type="entry name" value="Hexapep"/>
    <property type="match status" value="1"/>
</dbReference>
<dbReference type="InterPro" id="IPR011004">
    <property type="entry name" value="Trimer_LpxA-like_sf"/>
</dbReference>
<dbReference type="PROSITE" id="PS00101">
    <property type="entry name" value="HEXAPEP_TRANSFERASES"/>
    <property type="match status" value="1"/>
</dbReference>
<dbReference type="InterPro" id="IPR024688">
    <property type="entry name" value="Mac_dom"/>
</dbReference>
<dbReference type="SMR" id="A0A6C1DTR5"/>
<evidence type="ECO:0000256" key="2">
    <source>
        <dbReference type="ARBA" id="ARBA00022679"/>
    </source>
</evidence>
<dbReference type="InterPro" id="IPR001451">
    <property type="entry name" value="Hexapep"/>
</dbReference>
<dbReference type="SMART" id="SM01266">
    <property type="entry name" value="Mac"/>
    <property type="match status" value="1"/>
</dbReference>
<dbReference type="OrthoDB" id="25818at2759"/>
<dbReference type="InterPro" id="IPR039369">
    <property type="entry name" value="LacA-like"/>
</dbReference>
<protein>
    <recommendedName>
        <fullName evidence="5">Acetyltransferase</fullName>
        <ecNumber evidence="5">2.3.1.-</ecNumber>
    </recommendedName>
</protein>
<evidence type="ECO:0000313" key="8">
    <source>
        <dbReference type="Proteomes" id="UP000501346"/>
    </source>
</evidence>
<evidence type="ECO:0000313" key="7">
    <source>
        <dbReference type="EMBL" id="QID80269.1"/>
    </source>
</evidence>
<dbReference type="AlphaFoldDB" id="A0A6C1DTR5"/>
<proteinExistence type="inferred from homology"/>
<dbReference type="CDD" id="cd03357">
    <property type="entry name" value="LbH_MAT_GAT"/>
    <property type="match status" value="1"/>
</dbReference>
<feature type="domain" description="Maltose/galactoside acetyltransferase" evidence="6">
    <location>
        <begin position="4"/>
        <end position="59"/>
    </location>
</feature>
<sequence length="196" mass="21480">MGVLENIVPGELYDANYDPDLLKIRKETKIKLHEYNTLSPADENKKSQVIRELLGSCTDNFIIEPPFYCDYGSNIYIGDNFYANHNLVILDGAKVVIGDNVFIAPNVGIYTAGHPIDVERRLQGLEYAMPVTIGDNVWIGGGVSIIPGVNIGKNSVIAAGSVVIRDIPENVVAAGNPCKVIRKITEKDSTTTNYRK</sequence>
<keyword evidence="2 5" id="KW-0808">Transferase</keyword>